<dbReference type="EMBL" id="MPUH01000443">
    <property type="protein sequence ID" value="OMJ80009.1"/>
    <property type="molecule type" value="Genomic_DNA"/>
</dbReference>
<dbReference type="AlphaFoldDB" id="A0A1R2BT60"/>
<accession>A0A1R2BT60</accession>
<evidence type="ECO:0000313" key="8">
    <source>
        <dbReference type="Proteomes" id="UP000187209"/>
    </source>
</evidence>
<organism evidence="7 8">
    <name type="scientific">Stentor coeruleus</name>
    <dbReference type="NCBI Taxonomy" id="5963"/>
    <lineage>
        <taxon>Eukaryota</taxon>
        <taxon>Sar</taxon>
        <taxon>Alveolata</taxon>
        <taxon>Ciliophora</taxon>
        <taxon>Postciliodesmatophora</taxon>
        <taxon>Heterotrichea</taxon>
        <taxon>Heterotrichida</taxon>
        <taxon>Stentoridae</taxon>
        <taxon>Stentor</taxon>
    </lineage>
</organism>
<dbReference type="Pfam" id="PF02187">
    <property type="entry name" value="GAS2"/>
    <property type="match status" value="1"/>
</dbReference>
<feature type="domain" description="GAR" evidence="6">
    <location>
        <begin position="451"/>
        <end position="521"/>
    </location>
</feature>
<dbReference type="PANTHER" id="PTHR23159:SF31">
    <property type="entry name" value="CENTROSOME-ASSOCIATED PROTEIN CEP250 ISOFORM X1"/>
    <property type="match status" value="1"/>
</dbReference>
<evidence type="ECO:0000256" key="2">
    <source>
        <dbReference type="ARBA" id="ARBA00022490"/>
    </source>
</evidence>
<feature type="region of interest" description="Disordered" evidence="5">
    <location>
        <begin position="586"/>
        <end position="612"/>
    </location>
</feature>
<feature type="region of interest" description="Disordered" evidence="5">
    <location>
        <begin position="213"/>
        <end position="250"/>
    </location>
</feature>
<comment type="subcellular location">
    <subcellularLocation>
        <location evidence="1">Cytoplasm</location>
        <location evidence="1">Cytoskeleton</location>
    </subcellularLocation>
</comment>
<dbReference type="InterPro" id="IPR036534">
    <property type="entry name" value="GAR_dom_sf"/>
</dbReference>
<proteinExistence type="predicted"/>
<evidence type="ECO:0000256" key="3">
    <source>
        <dbReference type="ARBA" id="ARBA00023212"/>
    </source>
</evidence>
<protein>
    <recommendedName>
        <fullName evidence="6">GAR domain-containing protein</fullName>
    </recommendedName>
</protein>
<evidence type="ECO:0000313" key="7">
    <source>
        <dbReference type="EMBL" id="OMJ80009.1"/>
    </source>
</evidence>
<dbReference type="GO" id="GO:0008017">
    <property type="term" value="F:microtubule binding"/>
    <property type="evidence" value="ECO:0007669"/>
    <property type="project" value="InterPro"/>
</dbReference>
<comment type="caution">
    <text evidence="7">The sequence shown here is derived from an EMBL/GenBank/DDBJ whole genome shotgun (WGS) entry which is preliminary data.</text>
</comment>
<dbReference type="Proteomes" id="UP000187209">
    <property type="component" value="Unassembled WGS sequence"/>
</dbReference>
<dbReference type="GO" id="GO:0005856">
    <property type="term" value="C:cytoskeleton"/>
    <property type="evidence" value="ECO:0007669"/>
    <property type="project" value="UniProtKB-SubCell"/>
</dbReference>
<evidence type="ECO:0000256" key="5">
    <source>
        <dbReference type="SAM" id="MobiDB-lite"/>
    </source>
</evidence>
<feature type="compositionally biased region" description="Basic and acidic residues" evidence="5">
    <location>
        <begin position="213"/>
        <end position="242"/>
    </location>
</feature>
<keyword evidence="8" id="KW-1185">Reference proteome</keyword>
<evidence type="ECO:0000256" key="1">
    <source>
        <dbReference type="ARBA" id="ARBA00004245"/>
    </source>
</evidence>
<dbReference type="InterPro" id="IPR003108">
    <property type="entry name" value="GAR_dom"/>
</dbReference>
<feature type="compositionally biased region" description="Polar residues" evidence="5">
    <location>
        <begin position="595"/>
        <end position="612"/>
    </location>
</feature>
<keyword evidence="3" id="KW-0206">Cytoskeleton</keyword>
<dbReference type="PANTHER" id="PTHR23159">
    <property type="entry name" value="CENTROSOMAL PROTEIN 2"/>
    <property type="match status" value="1"/>
</dbReference>
<sequence>MNSLEESNLQSSHKIVLEIAEKIKPAIENPLKISSQELALNLKVLLHGKGPLNSQDSESYRELIIGLNEKLKVLQITLERLDYACNLNAQLLKEKEQREISHQQALKELEKLLRQQEEKCLEYEKAKNQAFHDLKDLKNQLQNQQLKQDELEIEIDRLQSELEKEKTINQTLLGKNGQNGLGENDPFSDEFKRMKQALAESLGKFDKMSEEMKREFEKMDEEKAQLQKQLEEAERDANDLKNSRNQLKSENAKLQNEIDLRDGQLKAMEELEANYKTMKNVTDNLKSQNDLYQSSIKTLTSDNRSLASELNSTKEKTNNQIQSLNSKLLQQEAQSKVASSKIKDLESNLNTKNNENSMLAKKLNQNNSSMRNAFEEISKMQKEADESRHKTQSELEFIANYTLKTSQDHLEQERSMKKLSEIVSEKDSELMILREMVSELQKAKPPVYFAAKDDPVDQALADYINSRPEPMEVNFIREDNGTYLFGSKRVFIKIENGKIIIRVGGGFMRIDEFVELYTPLEVEKLDERRRFENTPTRKNSLGKLGSMCKEYIVGDKSKQDLSAQKAAKIIQDTFVSGKTKFATCIAVPRKPSSGPGDSTPSKRTVRKNSISG</sequence>
<keyword evidence="2" id="KW-0963">Cytoplasm</keyword>
<dbReference type="Gene3D" id="3.30.920.20">
    <property type="entry name" value="Gas2-like domain"/>
    <property type="match status" value="1"/>
</dbReference>
<reference evidence="7 8" key="1">
    <citation type="submission" date="2016-11" db="EMBL/GenBank/DDBJ databases">
        <title>The macronuclear genome of Stentor coeruleus: a giant cell with tiny introns.</title>
        <authorList>
            <person name="Slabodnick M."/>
            <person name="Ruby J.G."/>
            <person name="Reiff S.B."/>
            <person name="Swart E.C."/>
            <person name="Gosai S."/>
            <person name="Prabakaran S."/>
            <person name="Witkowska E."/>
            <person name="Larue G.E."/>
            <person name="Fisher S."/>
            <person name="Freeman R.M."/>
            <person name="Gunawardena J."/>
            <person name="Chu W."/>
            <person name="Stover N.A."/>
            <person name="Gregory B.D."/>
            <person name="Nowacki M."/>
            <person name="Derisi J."/>
            <person name="Roy S.W."/>
            <person name="Marshall W.F."/>
            <person name="Sood P."/>
        </authorList>
    </citation>
    <scope>NUCLEOTIDE SEQUENCE [LARGE SCALE GENOMIC DNA]</scope>
    <source>
        <strain evidence="7">WM001</strain>
    </source>
</reference>
<dbReference type="OrthoDB" id="298720at2759"/>
<gene>
    <name evidence="7" type="ORF">SteCoe_19832</name>
</gene>
<name>A0A1R2BT60_9CILI</name>
<feature type="coiled-coil region" evidence="4">
    <location>
        <begin position="92"/>
        <end position="175"/>
    </location>
</feature>
<keyword evidence="4" id="KW-0175">Coiled coil</keyword>
<evidence type="ECO:0000256" key="4">
    <source>
        <dbReference type="SAM" id="Coils"/>
    </source>
</evidence>
<dbReference type="SUPFAM" id="SSF143575">
    <property type="entry name" value="GAS2 domain-like"/>
    <property type="match status" value="1"/>
</dbReference>
<evidence type="ECO:0000259" key="6">
    <source>
        <dbReference type="PROSITE" id="PS51460"/>
    </source>
</evidence>
<dbReference type="PROSITE" id="PS51460">
    <property type="entry name" value="GAR"/>
    <property type="match status" value="1"/>
</dbReference>